<feature type="compositionally biased region" description="Polar residues" evidence="1">
    <location>
        <begin position="326"/>
        <end position="336"/>
    </location>
</feature>
<feature type="region of interest" description="Disordered" evidence="1">
    <location>
        <begin position="177"/>
        <end position="387"/>
    </location>
</feature>
<feature type="region of interest" description="Disordered" evidence="1">
    <location>
        <begin position="843"/>
        <end position="886"/>
    </location>
</feature>
<reference evidence="2" key="1">
    <citation type="submission" date="2022-08" db="EMBL/GenBank/DDBJ databases">
        <authorList>
            <person name="Gutierrez-Valencia J."/>
        </authorList>
    </citation>
    <scope>NUCLEOTIDE SEQUENCE</scope>
</reference>
<feature type="compositionally biased region" description="Polar residues" evidence="1">
    <location>
        <begin position="877"/>
        <end position="886"/>
    </location>
</feature>
<accession>A0AAV0QJJ8</accession>
<feature type="compositionally biased region" description="Polar residues" evidence="1">
    <location>
        <begin position="1274"/>
        <end position="1287"/>
    </location>
</feature>
<organism evidence="2 3">
    <name type="scientific">Linum tenue</name>
    <dbReference type="NCBI Taxonomy" id="586396"/>
    <lineage>
        <taxon>Eukaryota</taxon>
        <taxon>Viridiplantae</taxon>
        <taxon>Streptophyta</taxon>
        <taxon>Embryophyta</taxon>
        <taxon>Tracheophyta</taxon>
        <taxon>Spermatophyta</taxon>
        <taxon>Magnoliopsida</taxon>
        <taxon>eudicotyledons</taxon>
        <taxon>Gunneridae</taxon>
        <taxon>Pentapetalae</taxon>
        <taxon>rosids</taxon>
        <taxon>fabids</taxon>
        <taxon>Malpighiales</taxon>
        <taxon>Linaceae</taxon>
        <taxon>Linum</taxon>
    </lineage>
</organism>
<feature type="compositionally biased region" description="Polar residues" evidence="1">
    <location>
        <begin position="214"/>
        <end position="223"/>
    </location>
</feature>
<gene>
    <name evidence="2" type="ORF">LITE_LOCUS43553</name>
</gene>
<dbReference type="PANTHER" id="PTHR33737">
    <property type="entry name" value="OS05G0121800 PROTEIN"/>
    <property type="match status" value="1"/>
</dbReference>
<dbReference type="Proteomes" id="UP001154282">
    <property type="component" value="Unassembled WGS sequence"/>
</dbReference>
<feature type="region of interest" description="Disordered" evidence="1">
    <location>
        <begin position="1371"/>
        <end position="1418"/>
    </location>
</feature>
<feature type="region of interest" description="Disordered" evidence="1">
    <location>
        <begin position="1175"/>
        <end position="1196"/>
    </location>
</feature>
<dbReference type="GO" id="GO:0008017">
    <property type="term" value="F:microtubule binding"/>
    <property type="evidence" value="ECO:0007669"/>
    <property type="project" value="InterPro"/>
</dbReference>
<feature type="compositionally biased region" description="Low complexity" evidence="1">
    <location>
        <begin position="295"/>
        <end position="307"/>
    </location>
</feature>
<sequence length="1418" mass="152283">METDDLIEISAEDDSLLSLEQVPSSPQVFSSSNSSIAAFSCSPLVQIPRSNRSCARPPLPLPPIRSALDCAKEVGDADAISPSTAQVGIDKENAEMNSSEAPKLGVERQQMKRKKKGGGYNLRKSLAWDRAFFTEEGVLDPVELSMLSGNVGSGSRDRLSMIHEEVELVSQRLESISESRNSHSVGDKSIKKSPASSLKSRKMEGGSSLKARPSTRSQASPLSSPVKPKAISARDANKSPSTCGTTKSASKYSGCPRPVASSSLKRPLQPNVSRVANRDPKVSKLSAPKTNPPLSSATSRSSASSARNSKHSHVSQPAVQAPKTMQPKSSCGSSKISRNDIKPAHSGKSSARPTVQLAGRNVVKSVPEKHSSANRELPKPSKAADDSPVLQNAAVACPVSSSDGCAMKHAVSVSQNGNYNVNDTKTAQSQPAKPSGLRKPSPSLRYFEQSKPSGSQDSELGNLPLSGTPSHQKPPLPPKERAVHASSVYGASPVQIKFNSNRNDELNKQTQALHKAKSCDTVDCQQLSHNANVIANLQSQVCVKSHAIEKISPTGDIGSGNNSSLFLQENPSIVTKVDIGTLAAKTSMSSNQHVEGAEGSVSGRAGSASLGYQYVEDAVESSDMPKDQLSTFPDGNKKSKENELLELKNNDEGGDYSILMEDTVSNIHRGQVDQCSNDTAEGNSTAESQRLWVNDVALAEGKTSSSTDDASLKVEASPSDYDIPLILDAGTNVPNGVNANVTKYPGEDAGMQPLEAGQCDDINISMTEAELPLIINFEADGQMDKAALAPVPSRLADSNLSLDSKGEFCLPDASQCGDTNISMTELELPQIINCEADGQMDKAGLAPVPSHPADSNLSLDSKGENCLPDACPRDESPSQMQPDNSLLTNLVSPDLQAEDASGDVDRSKGVTACTEASRPAVLQSKKTYDHRDNLSLAADLENQIQEAYQNSWECNNSSTINVFATGESRNDKHGESQLEVMNLDSEFACDQNMIDETLEGDTEILESDGLTSADISNVITHEASYVNNTCDQSQSEAVSPENEFSRDQHPIEETKMEDAEVQDCDGGSFVNTINVTNFQMPGLSEENIKCGQSQWNAMRPATIGETIMEDNVEVQDCDDSSFVDFSNVINSQGHKESEDTIKQSKSDNLIEEVPLDIRDSCLRSSLLLRGNCSADDRDASWDTSVGSPEFKDPIPEEVKNPASLFVDDKSRRSSDIQQSSENNILARLDDNCCMHGDQVSQQITKSVSPLRSSDHEIQETACTSDSSTVKEKPTSQVNPSDSVSEESMVQDMDVESSEEDDTLLEVDKRPDIHGSAFQHDIELDTLTCSIETVDEKKKEADAPAAIKLPPDAAPFSEEWLAAIEAAGEEILTKKSGAVQHSPPEKTQPEPGPWSPVKKRKNQEIGPFDCTKYTNKSEP</sequence>
<keyword evidence="3" id="KW-1185">Reference proteome</keyword>
<feature type="region of interest" description="Disordered" evidence="1">
    <location>
        <begin position="619"/>
        <end position="641"/>
    </location>
</feature>
<evidence type="ECO:0000313" key="2">
    <source>
        <dbReference type="EMBL" id="CAI0545363.1"/>
    </source>
</evidence>
<feature type="compositionally biased region" description="Basic and acidic residues" evidence="1">
    <location>
        <begin position="177"/>
        <end position="190"/>
    </location>
</feature>
<feature type="compositionally biased region" description="Basic and acidic residues" evidence="1">
    <location>
        <begin position="366"/>
        <end position="385"/>
    </location>
</feature>
<dbReference type="InterPro" id="IPR045882">
    <property type="entry name" value="GPT1/2"/>
</dbReference>
<evidence type="ECO:0000313" key="3">
    <source>
        <dbReference type="Proteomes" id="UP001154282"/>
    </source>
</evidence>
<dbReference type="EMBL" id="CAMGYJ010000009">
    <property type="protein sequence ID" value="CAI0545363.1"/>
    <property type="molecule type" value="Genomic_DNA"/>
</dbReference>
<feature type="region of interest" description="Disordered" evidence="1">
    <location>
        <begin position="1247"/>
        <end position="1297"/>
    </location>
</feature>
<name>A0AAV0QJJ8_9ROSI</name>
<feature type="compositionally biased region" description="Polar residues" evidence="1">
    <location>
        <begin position="416"/>
        <end position="432"/>
    </location>
</feature>
<evidence type="ECO:0000256" key="1">
    <source>
        <dbReference type="SAM" id="MobiDB-lite"/>
    </source>
</evidence>
<feature type="compositionally biased region" description="Polar residues" evidence="1">
    <location>
        <begin position="450"/>
        <end position="471"/>
    </location>
</feature>
<feature type="compositionally biased region" description="Polar residues" evidence="1">
    <location>
        <begin position="260"/>
        <end position="274"/>
    </location>
</feature>
<feature type="compositionally biased region" description="Polar residues" evidence="1">
    <location>
        <begin position="238"/>
        <end position="251"/>
    </location>
</feature>
<comment type="caution">
    <text evidence="2">The sequence shown here is derived from an EMBL/GenBank/DDBJ whole genome shotgun (WGS) entry which is preliminary data.</text>
</comment>
<dbReference type="PANTHER" id="PTHR33737:SF19">
    <property type="entry name" value="BNAA10G12980D PROTEIN"/>
    <property type="match status" value="1"/>
</dbReference>
<protein>
    <submittedName>
        <fullName evidence="2">Uncharacterized protein</fullName>
    </submittedName>
</protein>
<proteinExistence type="predicted"/>
<feature type="region of interest" description="Disordered" evidence="1">
    <location>
        <begin position="416"/>
        <end position="486"/>
    </location>
</feature>